<name>A0A7Y9U5Q6_9BURK</name>
<dbReference type="InterPro" id="IPR000888">
    <property type="entry name" value="RmlC-like"/>
</dbReference>
<dbReference type="PANTHER" id="PTHR21047">
    <property type="entry name" value="DTDP-6-DEOXY-D-GLUCOSE-3,5 EPIMERASE"/>
    <property type="match status" value="1"/>
</dbReference>
<protein>
    <recommendedName>
        <fullName evidence="4">dTDP-4-dehydrorhamnose 3,5-epimerase</fullName>
        <ecNumber evidence="3">5.1.3.13</ecNumber>
    </recommendedName>
    <alternativeName>
        <fullName evidence="6">Thymidine diphospho-4-keto-rhamnose 3,5-epimerase</fullName>
    </alternativeName>
    <alternativeName>
        <fullName evidence="5">dTDP-4-keto-6-deoxyglucose 3,5-epimerase</fullName>
    </alternativeName>
    <alternativeName>
        <fullName evidence="7">dTDP-6-deoxy-D-xylo-4-hexulose 3,5-epimerase</fullName>
    </alternativeName>
</protein>
<keyword evidence="10" id="KW-0413">Isomerase</keyword>
<dbReference type="InterPro" id="IPR011051">
    <property type="entry name" value="RmlC_Cupin_sf"/>
</dbReference>
<dbReference type="GO" id="GO:0008830">
    <property type="term" value="F:dTDP-4-dehydrorhamnose 3,5-epimerase activity"/>
    <property type="evidence" value="ECO:0007669"/>
    <property type="project" value="UniProtKB-EC"/>
</dbReference>
<dbReference type="SUPFAM" id="SSF51182">
    <property type="entry name" value="RmlC-like cupins"/>
    <property type="match status" value="1"/>
</dbReference>
<evidence type="ECO:0000313" key="11">
    <source>
        <dbReference type="Proteomes" id="UP000518288"/>
    </source>
</evidence>
<dbReference type="Gene3D" id="2.60.120.10">
    <property type="entry name" value="Jelly Rolls"/>
    <property type="match status" value="1"/>
</dbReference>
<dbReference type="Proteomes" id="UP000518288">
    <property type="component" value="Unassembled WGS sequence"/>
</dbReference>
<comment type="function">
    <text evidence="2">Catalyzes the epimerization of the C3' and C5'positions of dTDP-6-deoxy-D-xylo-4-hexulose, forming dTDP-6-deoxy-L-lyxo-4-hexulose.</text>
</comment>
<evidence type="ECO:0000256" key="7">
    <source>
        <dbReference type="ARBA" id="ARBA00033311"/>
    </source>
</evidence>
<feature type="active site" description="Proton donor" evidence="8">
    <location>
        <position position="134"/>
    </location>
</feature>
<evidence type="ECO:0000256" key="1">
    <source>
        <dbReference type="ARBA" id="ARBA00001298"/>
    </source>
</evidence>
<proteinExistence type="predicted"/>
<comment type="catalytic activity">
    <reaction evidence="1">
        <text>dTDP-4-dehydro-6-deoxy-alpha-D-glucose = dTDP-4-dehydro-beta-L-rhamnose</text>
        <dbReference type="Rhea" id="RHEA:16969"/>
        <dbReference type="ChEBI" id="CHEBI:57649"/>
        <dbReference type="ChEBI" id="CHEBI:62830"/>
        <dbReference type="EC" id="5.1.3.13"/>
    </reaction>
</comment>
<dbReference type="GO" id="GO:0000271">
    <property type="term" value="P:polysaccharide biosynthetic process"/>
    <property type="evidence" value="ECO:0007669"/>
    <property type="project" value="TreeGrafter"/>
</dbReference>
<evidence type="ECO:0000256" key="6">
    <source>
        <dbReference type="ARBA" id="ARBA00031424"/>
    </source>
</evidence>
<evidence type="ECO:0000256" key="5">
    <source>
        <dbReference type="ARBA" id="ARBA00029758"/>
    </source>
</evidence>
<evidence type="ECO:0000256" key="3">
    <source>
        <dbReference type="ARBA" id="ARBA00012098"/>
    </source>
</evidence>
<dbReference type="EC" id="5.1.3.13" evidence="3"/>
<evidence type="ECO:0000256" key="4">
    <source>
        <dbReference type="ARBA" id="ARBA00019595"/>
    </source>
</evidence>
<sequence length="191" mass="21096">MSLVFEPTAIDGVRHIRLAPMADERGSFARTWCRETFAANGLDAAMVQTSTSFNVRAGTLRGMHFAWPPATECKLVRCTRGRVFDQLLDLRPESPTYLATVSVTLDSALGNALWIPRGVAHGFQTLVDDSEVFYMMTEAYRGDLSAGVRADDPAFGLTWPLPVSALSDRDRDGPLFDEAAHRQRYAAGLER</sequence>
<feature type="active site" description="Proton acceptor" evidence="8">
    <location>
        <position position="64"/>
    </location>
</feature>
<evidence type="ECO:0000256" key="2">
    <source>
        <dbReference type="ARBA" id="ARBA00001997"/>
    </source>
</evidence>
<gene>
    <name evidence="10" type="ORF">BDD16_000902</name>
</gene>
<feature type="site" description="Participates in a stacking interaction with the thymidine ring of dTDP-4-oxo-6-deoxyglucose" evidence="9">
    <location>
        <position position="140"/>
    </location>
</feature>
<dbReference type="InterPro" id="IPR014710">
    <property type="entry name" value="RmlC-like_jellyroll"/>
</dbReference>
<accession>A0A7Y9U5Q6</accession>
<reference evidence="10 11" key="1">
    <citation type="submission" date="2020-07" db="EMBL/GenBank/DDBJ databases">
        <title>Genomic Encyclopedia of Archaeal and Bacterial Type Strains, Phase II (KMG-II): from individual species to whole genera.</title>
        <authorList>
            <person name="Goeker M."/>
        </authorList>
    </citation>
    <scope>NUCLEOTIDE SEQUENCE [LARGE SCALE GENOMIC DNA]</scope>
    <source>
        <strain evidence="10 11">DSM 21226</strain>
    </source>
</reference>
<dbReference type="GO" id="GO:0005829">
    <property type="term" value="C:cytosol"/>
    <property type="evidence" value="ECO:0007669"/>
    <property type="project" value="TreeGrafter"/>
</dbReference>
<dbReference type="CDD" id="cd00438">
    <property type="entry name" value="cupin_RmlC"/>
    <property type="match status" value="1"/>
</dbReference>
<organism evidence="10 11">
    <name type="scientific">Sphaerotilus montanus</name>
    <dbReference type="NCBI Taxonomy" id="522889"/>
    <lineage>
        <taxon>Bacteria</taxon>
        <taxon>Pseudomonadati</taxon>
        <taxon>Pseudomonadota</taxon>
        <taxon>Betaproteobacteria</taxon>
        <taxon>Burkholderiales</taxon>
        <taxon>Sphaerotilaceae</taxon>
        <taxon>Sphaerotilus</taxon>
    </lineage>
</organism>
<evidence type="ECO:0000313" key="10">
    <source>
        <dbReference type="EMBL" id="NYG31916.1"/>
    </source>
</evidence>
<evidence type="ECO:0000256" key="9">
    <source>
        <dbReference type="PIRSR" id="PIRSR600888-3"/>
    </source>
</evidence>
<dbReference type="GO" id="GO:0019305">
    <property type="term" value="P:dTDP-rhamnose biosynthetic process"/>
    <property type="evidence" value="ECO:0007669"/>
    <property type="project" value="TreeGrafter"/>
</dbReference>
<dbReference type="AlphaFoldDB" id="A0A7Y9U5Q6"/>
<keyword evidence="11" id="KW-1185">Reference proteome</keyword>
<dbReference type="Pfam" id="PF00908">
    <property type="entry name" value="dTDP_sugar_isom"/>
    <property type="match status" value="1"/>
</dbReference>
<dbReference type="RefSeq" id="WP_246332465.1">
    <property type="nucleotide sequence ID" value="NZ_JACCFH010000001.1"/>
</dbReference>
<dbReference type="PANTHER" id="PTHR21047:SF2">
    <property type="entry name" value="THYMIDINE DIPHOSPHO-4-KETO-RHAMNOSE 3,5-EPIMERASE"/>
    <property type="match status" value="1"/>
</dbReference>
<dbReference type="EMBL" id="JACCFH010000001">
    <property type="protein sequence ID" value="NYG31916.1"/>
    <property type="molecule type" value="Genomic_DNA"/>
</dbReference>
<comment type="caution">
    <text evidence="10">The sequence shown here is derived from an EMBL/GenBank/DDBJ whole genome shotgun (WGS) entry which is preliminary data.</text>
</comment>
<evidence type="ECO:0000256" key="8">
    <source>
        <dbReference type="PIRSR" id="PIRSR600888-1"/>
    </source>
</evidence>